<dbReference type="Gene3D" id="3.90.1150.10">
    <property type="entry name" value="Aspartate Aminotransferase, domain 1"/>
    <property type="match status" value="1"/>
</dbReference>
<evidence type="ECO:0000256" key="7">
    <source>
        <dbReference type="RuleBase" id="RU000382"/>
    </source>
</evidence>
<dbReference type="GO" id="GO:0016831">
    <property type="term" value="F:carboxy-lyase activity"/>
    <property type="evidence" value="ECO:0007669"/>
    <property type="project" value="UniProtKB-KW"/>
</dbReference>
<protein>
    <recommendedName>
        <fullName evidence="11">Glutamate decarboxylase</fullName>
    </recommendedName>
</protein>
<dbReference type="EMBL" id="JBGBPQ010000004">
    <property type="protein sequence ID" value="KAL1525662.1"/>
    <property type="molecule type" value="Genomic_DNA"/>
</dbReference>
<evidence type="ECO:0000313" key="9">
    <source>
        <dbReference type="EMBL" id="KAL1525662.1"/>
    </source>
</evidence>
<dbReference type="InterPro" id="IPR015424">
    <property type="entry name" value="PyrdxlP-dep_Trfase"/>
</dbReference>
<accession>A0AB34JXS6</accession>
<reference evidence="9 10" key="1">
    <citation type="journal article" date="2024" name="Science">
        <title>Giant polyketide synthase enzymes in the biosynthesis of giant marine polyether toxins.</title>
        <authorList>
            <person name="Fallon T.R."/>
            <person name="Shende V.V."/>
            <person name="Wierzbicki I.H."/>
            <person name="Pendleton A.L."/>
            <person name="Watervoot N.F."/>
            <person name="Auber R.P."/>
            <person name="Gonzalez D.J."/>
            <person name="Wisecaver J.H."/>
            <person name="Moore B.S."/>
        </authorList>
    </citation>
    <scope>NUCLEOTIDE SEQUENCE [LARGE SCALE GENOMIC DNA]</scope>
    <source>
        <strain evidence="9 10">12B1</strain>
    </source>
</reference>
<feature type="signal peptide" evidence="8">
    <location>
        <begin position="1"/>
        <end position="19"/>
    </location>
</feature>
<dbReference type="Pfam" id="PF00282">
    <property type="entry name" value="Pyridoxal_deC"/>
    <property type="match status" value="1"/>
</dbReference>
<keyword evidence="8" id="KW-0732">Signal</keyword>
<dbReference type="InterPro" id="IPR015421">
    <property type="entry name" value="PyrdxlP-dep_Trfase_major"/>
</dbReference>
<organism evidence="9 10">
    <name type="scientific">Prymnesium parvum</name>
    <name type="common">Toxic golden alga</name>
    <dbReference type="NCBI Taxonomy" id="97485"/>
    <lineage>
        <taxon>Eukaryota</taxon>
        <taxon>Haptista</taxon>
        <taxon>Haptophyta</taxon>
        <taxon>Prymnesiophyceae</taxon>
        <taxon>Prymnesiales</taxon>
        <taxon>Prymnesiaceae</taxon>
        <taxon>Prymnesium</taxon>
    </lineage>
</organism>
<keyword evidence="4 6" id="KW-0663">Pyridoxal phosphate</keyword>
<keyword evidence="5 7" id="KW-0456">Lyase</keyword>
<dbReference type="InterPro" id="IPR021115">
    <property type="entry name" value="Pyridoxal-P_BS"/>
</dbReference>
<dbReference type="SUPFAM" id="SSF53383">
    <property type="entry name" value="PLP-dependent transferases"/>
    <property type="match status" value="1"/>
</dbReference>
<evidence type="ECO:0000256" key="2">
    <source>
        <dbReference type="ARBA" id="ARBA00009533"/>
    </source>
</evidence>
<keyword evidence="10" id="KW-1185">Reference proteome</keyword>
<evidence type="ECO:0000256" key="6">
    <source>
        <dbReference type="PIRSR" id="PIRSR602129-50"/>
    </source>
</evidence>
<dbReference type="Proteomes" id="UP001515480">
    <property type="component" value="Unassembled WGS sequence"/>
</dbReference>
<dbReference type="PROSITE" id="PS00392">
    <property type="entry name" value="DDC_GAD_HDC_YDC"/>
    <property type="match status" value="1"/>
</dbReference>
<evidence type="ECO:0000256" key="1">
    <source>
        <dbReference type="ARBA" id="ARBA00001933"/>
    </source>
</evidence>
<evidence type="ECO:0000256" key="3">
    <source>
        <dbReference type="ARBA" id="ARBA00022793"/>
    </source>
</evidence>
<evidence type="ECO:0000256" key="8">
    <source>
        <dbReference type="SAM" id="SignalP"/>
    </source>
</evidence>
<feature type="chain" id="PRO_5044227840" description="Glutamate decarboxylase" evidence="8">
    <location>
        <begin position="20"/>
        <end position="531"/>
    </location>
</feature>
<comment type="similarity">
    <text evidence="2 7">Belongs to the group II decarboxylase family.</text>
</comment>
<dbReference type="PANTHER" id="PTHR11999:SF70">
    <property type="entry name" value="MIP05841P"/>
    <property type="match status" value="1"/>
</dbReference>
<dbReference type="InterPro" id="IPR002129">
    <property type="entry name" value="PyrdxlP-dep_de-COase"/>
</dbReference>
<dbReference type="InterPro" id="IPR010977">
    <property type="entry name" value="Aromatic_deC"/>
</dbReference>
<dbReference type="AlphaFoldDB" id="A0AB34JXS6"/>
<evidence type="ECO:0008006" key="11">
    <source>
        <dbReference type="Google" id="ProtNLM"/>
    </source>
</evidence>
<dbReference type="GO" id="GO:0030170">
    <property type="term" value="F:pyridoxal phosphate binding"/>
    <property type="evidence" value="ECO:0007669"/>
    <property type="project" value="InterPro"/>
</dbReference>
<evidence type="ECO:0000256" key="4">
    <source>
        <dbReference type="ARBA" id="ARBA00022898"/>
    </source>
</evidence>
<evidence type="ECO:0000313" key="10">
    <source>
        <dbReference type="Proteomes" id="UP001515480"/>
    </source>
</evidence>
<comment type="caution">
    <text evidence="9">The sequence shown here is derived from an EMBL/GenBank/DDBJ whole genome shotgun (WGS) entry which is preliminary data.</text>
</comment>
<dbReference type="InterPro" id="IPR015422">
    <property type="entry name" value="PyrdxlP-dep_Trfase_small"/>
</dbReference>
<dbReference type="PANTHER" id="PTHR11999">
    <property type="entry name" value="GROUP II PYRIDOXAL-5-PHOSPHATE DECARBOXYLASE"/>
    <property type="match status" value="1"/>
</dbReference>
<comment type="cofactor">
    <cofactor evidence="1 6 7">
        <name>pyridoxal 5'-phosphate</name>
        <dbReference type="ChEBI" id="CHEBI:597326"/>
    </cofactor>
</comment>
<keyword evidence="3" id="KW-0210">Decarboxylase</keyword>
<gene>
    <name evidence="9" type="ORF">AB1Y20_020512</name>
</gene>
<feature type="modified residue" description="N6-(pyridoxal phosphate)lysine" evidence="6">
    <location>
        <position position="345"/>
    </location>
</feature>
<sequence length="531" mass="57655">MRARLLTLSLLAVPAVVCAWRVARRRRMARRRPHAADQSQSATTLDPMDRESWELLRASAHRLLDAAINRLQAAKEGRVWTPVPESTKRSLCAPLPHSGLAYGELCSRLEALMPYGVGNTHPRFFGWVHGSGSPGGVLAEIVAAAMNANCGGREHAAIHVEKQVLAWVRAIMGFPSSCGALLTSGTSMATVIALKAARDQRLGFEQSRTSGVAHAQVQCGPLVGYVAEGGHSCIKRAFDLLGIGTAQLRVVPVKADFCMDLRALRRMVELDRQSGLTPFVVIGTAGSVNVGAVDDLCGIADIAQDNHLWFHVDGAFGAAAILSVDARPLLRGLSRASSLAFDFHKWLHVNYDCGCVLVRDHEAHIRAFSERPDYLAASERGIAAGSPWPVDYGPELSRGFRALKVWAHMQEHGVDKLGAAISENMFHARYLAEKIDAAPELQRLAPVTLQIVVFRYVAAKGLDLDELNETLVVELQERGIAAPSTTRINGLLSIRVNITNHRTRIEDLDLLVTEVRSIGAELATSRVGKTV</sequence>
<dbReference type="Gene3D" id="3.90.1150.170">
    <property type="match status" value="1"/>
</dbReference>
<dbReference type="Gene3D" id="3.40.640.10">
    <property type="entry name" value="Type I PLP-dependent aspartate aminotransferase-like (Major domain)"/>
    <property type="match status" value="1"/>
</dbReference>
<name>A0AB34JXS6_PRYPA</name>
<dbReference type="GO" id="GO:0019752">
    <property type="term" value="P:carboxylic acid metabolic process"/>
    <property type="evidence" value="ECO:0007669"/>
    <property type="project" value="InterPro"/>
</dbReference>
<proteinExistence type="inferred from homology"/>
<evidence type="ECO:0000256" key="5">
    <source>
        <dbReference type="ARBA" id="ARBA00023239"/>
    </source>
</evidence>